<dbReference type="SUPFAM" id="SSF53098">
    <property type="entry name" value="Ribonuclease H-like"/>
    <property type="match status" value="1"/>
</dbReference>
<dbReference type="Proteomes" id="UP001165289">
    <property type="component" value="Unassembled WGS sequence"/>
</dbReference>
<dbReference type="EMBL" id="JAKMXF010000332">
    <property type="protein sequence ID" value="KAI6648295.1"/>
    <property type="molecule type" value="Genomic_DNA"/>
</dbReference>
<dbReference type="InterPro" id="IPR008906">
    <property type="entry name" value="HATC_C_dom"/>
</dbReference>
<reference evidence="2 3" key="1">
    <citation type="journal article" date="2023" name="BMC Biol.">
        <title>The compact genome of the sponge Oopsacas minuta (Hexactinellida) is lacking key metazoan core genes.</title>
        <authorList>
            <person name="Santini S."/>
            <person name="Schenkelaars Q."/>
            <person name="Jourda C."/>
            <person name="Duchesne M."/>
            <person name="Belahbib H."/>
            <person name="Rocher C."/>
            <person name="Selva M."/>
            <person name="Riesgo A."/>
            <person name="Vervoort M."/>
            <person name="Leys S.P."/>
            <person name="Kodjabachian L."/>
            <person name="Le Bivic A."/>
            <person name="Borchiellini C."/>
            <person name="Claverie J.M."/>
            <person name="Renard E."/>
        </authorList>
    </citation>
    <scope>NUCLEOTIDE SEQUENCE [LARGE SCALE GENOMIC DNA]</scope>
    <source>
        <strain evidence="2">SPO-2</strain>
    </source>
</reference>
<evidence type="ECO:0000313" key="3">
    <source>
        <dbReference type="Proteomes" id="UP001165289"/>
    </source>
</evidence>
<sequence>MTIQLKELVINDAIKAFYPNLSKLGEICPTLPVSTASMERSFSQLKQIKTRVRSQLSLDSLSDHMKIAIESLNELTETDLEKSLTFRTVNQDVLLFR</sequence>
<name>A0AAV7JIM5_9METZ</name>
<dbReference type="AlphaFoldDB" id="A0AAV7JIM5"/>
<keyword evidence="3" id="KW-1185">Reference proteome</keyword>
<gene>
    <name evidence="2" type="ORF">LOD99_12104</name>
</gene>
<dbReference type="InterPro" id="IPR012337">
    <property type="entry name" value="RNaseH-like_sf"/>
</dbReference>
<dbReference type="GO" id="GO:0046983">
    <property type="term" value="F:protein dimerization activity"/>
    <property type="evidence" value="ECO:0007669"/>
    <property type="project" value="InterPro"/>
</dbReference>
<accession>A0AAV7JIM5</accession>
<dbReference type="PANTHER" id="PTHR46880:SF5">
    <property type="entry name" value="DUF4371 DOMAIN-CONTAINING PROTEIN"/>
    <property type="match status" value="1"/>
</dbReference>
<organism evidence="2 3">
    <name type="scientific">Oopsacas minuta</name>
    <dbReference type="NCBI Taxonomy" id="111878"/>
    <lineage>
        <taxon>Eukaryota</taxon>
        <taxon>Metazoa</taxon>
        <taxon>Porifera</taxon>
        <taxon>Hexactinellida</taxon>
        <taxon>Hexasterophora</taxon>
        <taxon>Lyssacinosida</taxon>
        <taxon>Leucopsacidae</taxon>
        <taxon>Oopsacas</taxon>
    </lineage>
</organism>
<protein>
    <submittedName>
        <fullName evidence="2">52 kDa repressor of the inhibitor of the protein kinase-like</fullName>
    </submittedName>
</protein>
<feature type="domain" description="HAT C-terminal dimerisation" evidence="1">
    <location>
        <begin position="16"/>
        <end position="65"/>
    </location>
</feature>
<dbReference type="PANTHER" id="PTHR46880">
    <property type="entry name" value="RAS-ASSOCIATING DOMAIN-CONTAINING PROTEIN"/>
    <property type="match status" value="1"/>
</dbReference>
<evidence type="ECO:0000313" key="2">
    <source>
        <dbReference type="EMBL" id="KAI6648295.1"/>
    </source>
</evidence>
<comment type="caution">
    <text evidence="2">The sequence shown here is derived from an EMBL/GenBank/DDBJ whole genome shotgun (WGS) entry which is preliminary data.</text>
</comment>
<dbReference type="Pfam" id="PF05699">
    <property type="entry name" value="Dimer_Tnp_hAT"/>
    <property type="match status" value="1"/>
</dbReference>
<proteinExistence type="predicted"/>
<evidence type="ECO:0000259" key="1">
    <source>
        <dbReference type="Pfam" id="PF05699"/>
    </source>
</evidence>